<protein>
    <recommendedName>
        <fullName evidence="4 13">Tetraacyldisaccharide 4'-kinase</fullName>
        <ecNumber evidence="3 13">2.7.1.130</ecNumber>
    </recommendedName>
    <alternativeName>
        <fullName evidence="12 13">Lipid A 4'-kinase</fullName>
    </alternativeName>
</protein>
<proteinExistence type="inferred from homology"/>
<dbReference type="PANTHER" id="PTHR42724:SF1">
    <property type="entry name" value="TETRAACYLDISACCHARIDE 4'-KINASE, MITOCHONDRIAL-RELATED"/>
    <property type="match status" value="1"/>
</dbReference>
<keyword evidence="15" id="KW-1185">Reference proteome</keyword>
<evidence type="ECO:0000256" key="11">
    <source>
        <dbReference type="ARBA" id="ARBA00023098"/>
    </source>
</evidence>
<dbReference type="OrthoDB" id="9766423at2"/>
<comment type="caution">
    <text evidence="13">Lacks conserved residue(s) required for the propagation of feature annotation.</text>
</comment>
<dbReference type="UniPathway" id="UPA00359">
    <property type="reaction ID" value="UER00482"/>
</dbReference>
<evidence type="ECO:0000256" key="6">
    <source>
        <dbReference type="ARBA" id="ARBA00022556"/>
    </source>
</evidence>
<dbReference type="AlphaFoldDB" id="A0A366CYC4"/>
<dbReference type="Proteomes" id="UP000252086">
    <property type="component" value="Unassembled WGS sequence"/>
</dbReference>
<comment type="catalytic activity">
    <reaction evidence="13">
        <text>a lipid A disaccharide + ATP = a lipid IVA + ADP + H(+)</text>
        <dbReference type="Rhea" id="RHEA:67840"/>
        <dbReference type="ChEBI" id="CHEBI:15378"/>
        <dbReference type="ChEBI" id="CHEBI:30616"/>
        <dbReference type="ChEBI" id="CHEBI:176343"/>
        <dbReference type="ChEBI" id="CHEBI:176425"/>
        <dbReference type="ChEBI" id="CHEBI:456216"/>
        <dbReference type="EC" id="2.7.1.130"/>
    </reaction>
</comment>
<evidence type="ECO:0000256" key="5">
    <source>
        <dbReference type="ARBA" id="ARBA00022516"/>
    </source>
</evidence>
<evidence type="ECO:0000313" key="15">
    <source>
        <dbReference type="Proteomes" id="UP000252086"/>
    </source>
</evidence>
<reference evidence="14 15" key="1">
    <citation type="submission" date="2018-06" db="EMBL/GenBank/DDBJ databases">
        <title>Genomic Encyclopedia of Type Strains, Phase III (KMG-III): the genomes of soil and plant-associated and newly described type strains.</title>
        <authorList>
            <person name="Whitman W."/>
        </authorList>
    </citation>
    <scope>NUCLEOTIDE SEQUENCE [LARGE SCALE GENOMIC DNA]</scope>
    <source>
        <strain evidence="14 15">CECT 7732</strain>
    </source>
</reference>
<comment type="similarity">
    <text evidence="13">Belongs to the LpxK family.</text>
</comment>
<sequence>MTIESCFTRAWYRKFGWTHVFQPIQPLVRYFVANKRQNFLQGKTASYRAPVPVVVVGNISVGGTGKSPMVVALCELLTARGYKVGIISRGHGATLSKPQKVSADSLAEVVGDEPVMLARRTQCPMVVFPERKKAIELLLEEHTLDVIISDDGMQHYALDRDIEIAMIDAQRGLGNEKLLPVGPLREPKNRLNEVDFVVSIAQQQTASLRALSQPVCVMPLTSDCLYSLDGKRQLACETAFLEPRQWHVMAGIGNPERFKQTLTEKGLDEAMCTYQWFSDHHGFKASDIPSDKAVIMTEKDAVKCQALALNNSNIWYLPISLALPDDFKKAFIAKLNSIKVEVTHE</sequence>
<evidence type="ECO:0000256" key="7">
    <source>
        <dbReference type="ARBA" id="ARBA00022679"/>
    </source>
</evidence>
<dbReference type="GO" id="GO:0009244">
    <property type="term" value="P:lipopolysaccharide core region biosynthetic process"/>
    <property type="evidence" value="ECO:0007669"/>
    <property type="project" value="TreeGrafter"/>
</dbReference>
<evidence type="ECO:0000313" key="14">
    <source>
        <dbReference type="EMBL" id="RBO82813.1"/>
    </source>
</evidence>
<keyword evidence="11 13" id="KW-0443">Lipid metabolism</keyword>
<evidence type="ECO:0000256" key="12">
    <source>
        <dbReference type="ARBA" id="ARBA00029757"/>
    </source>
</evidence>
<comment type="caution">
    <text evidence="14">The sequence shown here is derived from an EMBL/GenBank/DDBJ whole genome shotgun (WGS) entry which is preliminary data.</text>
</comment>
<dbReference type="InterPro" id="IPR003758">
    <property type="entry name" value="LpxK"/>
</dbReference>
<evidence type="ECO:0000256" key="2">
    <source>
        <dbReference type="ARBA" id="ARBA00004870"/>
    </source>
</evidence>
<accession>A0A366CYC4</accession>
<dbReference type="RefSeq" id="WP_113874758.1">
    <property type="nucleotide sequence ID" value="NZ_QNRF01000005.1"/>
</dbReference>
<keyword evidence="8 13" id="KW-0547">Nucleotide-binding</keyword>
<comment type="function">
    <text evidence="1 13">Transfers the gamma-phosphate of ATP to the 4'-position of a tetraacyldisaccharide 1-phosphate intermediate (termed DS-1-P) to form tetraacyldisaccharide 1,4'-bis-phosphate (lipid IVA).</text>
</comment>
<evidence type="ECO:0000256" key="9">
    <source>
        <dbReference type="ARBA" id="ARBA00022777"/>
    </source>
</evidence>
<evidence type="ECO:0000256" key="8">
    <source>
        <dbReference type="ARBA" id="ARBA00022741"/>
    </source>
</evidence>
<dbReference type="GO" id="GO:0009029">
    <property type="term" value="F:lipid-A 4'-kinase activity"/>
    <property type="evidence" value="ECO:0007669"/>
    <property type="project" value="UniProtKB-UniRule"/>
</dbReference>
<keyword evidence="9 13" id="KW-0418">Kinase</keyword>
<dbReference type="SUPFAM" id="SSF52540">
    <property type="entry name" value="P-loop containing nucleoside triphosphate hydrolases"/>
    <property type="match status" value="1"/>
</dbReference>
<keyword evidence="5 13" id="KW-0444">Lipid biosynthesis</keyword>
<comment type="pathway">
    <text evidence="2 13">Glycolipid biosynthesis; lipid IV(A) biosynthesis; lipid IV(A) from (3R)-3-hydroxytetradecanoyl-[acyl-carrier-protein] and UDP-N-acetyl-alpha-D-glucosamine: step 6/6.</text>
</comment>
<gene>
    <name evidence="13" type="primary">lpxK</name>
    <name evidence="14" type="ORF">DFP76_105286</name>
</gene>
<keyword evidence="6 13" id="KW-0441">Lipid A biosynthesis</keyword>
<dbReference type="EMBL" id="QNRF01000005">
    <property type="protein sequence ID" value="RBO82813.1"/>
    <property type="molecule type" value="Genomic_DNA"/>
</dbReference>
<evidence type="ECO:0000256" key="13">
    <source>
        <dbReference type="HAMAP-Rule" id="MF_00409"/>
    </source>
</evidence>
<dbReference type="GO" id="GO:0005524">
    <property type="term" value="F:ATP binding"/>
    <property type="evidence" value="ECO:0007669"/>
    <property type="project" value="UniProtKB-UniRule"/>
</dbReference>
<keyword evidence="7 13" id="KW-0808">Transferase</keyword>
<dbReference type="GO" id="GO:0005886">
    <property type="term" value="C:plasma membrane"/>
    <property type="evidence" value="ECO:0007669"/>
    <property type="project" value="TreeGrafter"/>
</dbReference>
<dbReference type="HAMAP" id="MF_00409">
    <property type="entry name" value="LpxK"/>
    <property type="match status" value="1"/>
</dbReference>
<evidence type="ECO:0000256" key="4">
    <source>
        <dbReference type="ARBA" id="ARBA00016436"/>
    </source>
</evidence>
<evidence type="ECO:0000256" key="1">
    <source>
        <dbReference type="ARBA" id="ARBA00002274"/>
    </source>
</evidence>
<dbReference type="GO" id="GO:0009245">
    <property type="term" value="P:lipid A biosynthetic process"/>
    <property type="evidence" value="ECO:0007669"/>
    <property type="project" value="UniProtKB-UniRule"/>
</dbReference>
<evidence type="ECO:0000256" key="10">
    <source>
        <dbReference type="ARBA" id="ARBA00022840"/>
    </source>
</evidence>
<dbReference type="InterPro" id="IPR027417">
    <property type="entry name" value="P-loop_NTPase"/>
</dbReference>
<name>A0A366CYC4_9GAMM</name>
<evidence type="ECO:0000256" key="3">
    <source>
        <dbReference type="ARBA" id="ARBA00012071"/>
    </source>
</evidence>
<dbReference type="PANTHER" id="PTHR42724">
    <property type="entry name" value="TETRAACYLDISACCHARIDE 4'-KINASE"/>
    <property type="match status" value="1"/>
</dbReference>
<keyword evidence="10 13" id="KW-0067">ATP-binding</keyword>
<dbReference type="NCBIfam" id="TIGR00682">
    <property type="entry name" value="lpxK"/>
    <property type="match status" value="1"/>
</dbReference>
<dbReference type="Pfam" id="PF02606">
    <property type="entry name" value="LpxK"/>
    <property type="match status" value="1"/>
</dbReference>
<dbReference type="EC" id="2.7.1.130" evidence="3 13"/>
<organism evidence="14 15">
    <name type="scientific">Marinomonas aquiplantarum</name>
    <dbReference type="NCBI Taxonomy" id="491951"/>
    <lineage>
        <taxon>Bacteria</taxon>
        <taxon>Pseudomonadati</taxon>
        <taxon>Pseudomonadota</taxon>
        <taxon>Gammaproteobacteria</taxon>
        <taxon>Oceanospirillales</taxon>
        <taxon>Oceanospirillaceae</taxon>
        <taxon>Marinomonas</taxon>
    </lineage>
</organism>